<feature type="transmembrane region" description="Helical" evidence="1">
    <location>
        <begin position="12"/>
        <end position="29"/>
    </location>
</feature>
<dbReference type="RefSeq" id="XP_025573545.1">
    <property type="nucleotide sequence ID" value="XM_025713691.1"/>
</dbReference>
<accession>A0A395GX03</accession>
<reference evidence="2 3" key="1">
    <citation type="submission" date="2018-02" db="EMBL/GenBank/DDBJ databases">
        <title>The genomes of Aspergillus section Nigri reveals drivers in fungal speciation.</title>
        <authorList>
            <consortium name="DOE Joint Genome Institute"/>
            <person name="Vesth T.C."/>
            <person name="Nybo J."/>
            <person name="Theobald S."/>
            <person name="Brandl J."/>
            <person name="Frisvad J.C."/>
            <person name="Nielsen K.F."/>
            <person name="Lyhne E.K."/>
            <person name="Kogle M.E."/>
            <person name="Kuo A."/>
            <person name="Riley R."/>
            <person name="Clum A."/>
            <person name="Nolan M."/>
            <person name="Lipzen A."/>
            <person name="Salamov A."/>
            <person name="Henrissat B."/>
            <person name="Wiebenga A."/>
            <person name="De vries R.P."/>
            <person name="Grigoriev I.V."/>
            <person name="Mortensen U.H."/>
            <person name="Andersen M.R."/>
            <person name="Baker S.E."/>
        </authorList>
    </citation>
    <scope>NUCLEOTIDE SEQUENCE [LARGE SCALE GENOMIC DNA]</scope>
    <source>
        <strain evidence="2 3">CBS 121593</strain>
    </source>
</reference>
<keyword evidence="1" id="KW-0812">Transmembrane</keyword>
<evidence type="ECO:0000313" key="3">
    <source>
        <dbReference type="Proteomes" id="UP000249402"/>
    </source>
</evidence>
<protein>
    <submittedName>
        <fullName evidence="2">Uncharacterized protein</fullName>
    </submittedName>
</protein>
<dbReference type="GeneID" id="37218556"/>
<keyword evidence="3" id="KW-1185">Reference proteome</keyword>
<dbReference type="AlphaFoldDB" id="A0A395GX03"/>
<keyword evidence="1" id="KW-1133">Transmembrane helix</keyword>
<proteinExistence type="predicted"/>
<gene>
    <name evidence="2" type="ORF">BO80DRAFT_141437</name>
</gene>
<dbReference type="Proteomes" id="UP000249402">
    <property type="component" value="Unassembled WGS sequence"/>
</dbReference>
<dbReference type="EMBL" id="KZ824448">
    <property type="protein sequence ID" value="RAK99217.1"/>
    <property type="molecule type" value="Genomic_DNA"/>
</dbReference>
<name>A0A395GX03_9EURO</name>
<keyword evidence="1" id="KW-0472">Membrane</keyword>
<evidence type="ECO:0000256" key="1">
    <source>
        <dbReference type="SAM" id="Phobius"/>
    </source>
</evidence>
<sequence>MVGFGSEGILRLLGMVVHVVILIFMEYYISNVLAGLVGGGKWWVVKIGVMLNLEPQCRDIIDFGAVFDIQPVWHRISDDDGVKDQEVICYTTCSIYTRACARHQFSDPYGAVTPDYALQESPQSHTLIGSLTARRYHGGPKIGPIHPGDS</sequence>
<dbReference type="VEuPathDB" id="FungiDB:BO80DRAFT_141437"/>
<evidence type="ECO:0000313" key="2">
    <source>
        <dbReference type="EMBL" id="RAK99217.1"/>
    </source>
</evidence>
<organism evidence="2 3">
    <name type="scientific">Aspergillus ibericus CBS 121593</name>
    <dbReference type="NCBI Taxonomy" id="1448316"/>
    <lineage>
        <taxon>Eukaryota</taxon>
        <taxon>Fungi</taxon>
        <taxon>Dikarya</taxon>
        <taxon>Ascomycota</taxon>
        <taxon>Pezizomycotina</taxon>
        <taxon>Eurotiomycetes</taxon>
        <taxon>Eurotiomycetidae</taxon>
        <taxon>Eurotiales</taxon>
        <taxon>Aspergillaceae</taxon>
        <taxon>Aspergillus</taxon>
        <taxon>Aspergillus subgen. Circumdati</taxon>
    </lineage>
</organism>